<evidence type="ECO:0000313" key="2">
    <source>
        <dbReference type="EMBL" id="MFK2930130.1"/>
    </source>
</evidence>
<proteinExistence type="predicted"/>
<feature type="chain" id="PRO_5047424699" description="SmpA / OmlA family protein" evidence="1">
    <location>
        <begin position="25"/>
        <end position="125"/>
    </location>
</feature>
<dbReference type="RefSeq" id="WP_404536764.1">
    <property type="nucleotide sequence ID" value="NZ_JADIKL010000002.1"/>
</dbReference>
<keyword evidence="1" id="KW-0732">Signal</keyword>
<dbReference type="Proteomes" id="UP001620397">
    <property type="component" value="Unassembled WGS sequence"/>
</dbReference>
<keyword evidence="3" id="KW-1185">Reference proteome</keyword>
<comment type="caution">
    <text evidence="2">The sequence shown here is derived from an EMBL/GenBank/DDBJ whole genome shotgun (WGS) entry which is preliminary data.</text>
</comment>
<evidence type="ECO:0000256" key="1">
    <source>
        <dbReference type="SAM" id="SignalP"/>
    </source>
</evidence>
<reference evidence="2 3" key="1">
    <citation type="submission" date="2020-10" db="EMBL/GenBank/DDBJ databases">
        <title>Phylogeny of dyella-like bacteria.</title>
        <authorList>
            <person name="Fu J."/>
        </authorList>
    </citation>
    <scope>NUCLEOTIDE SEQUENCE [LARGE SCALE GENOMIC DNA]</scope>
    <source>
        <strain evidence="2 3">DKC-1</strain>
    </source>
</reference>
<feature type="signal peptide" evidence="1">
    <location>
        <begin position="1"/>
        <end position="24"/>
    </location>
</feature>
<accession>A0ABW8KDC5</accession>
<evidence type="ECO:0008006" key="4">
    <source>
        <dbReference type="Google" id="ProtNLM"/>
    </source>
</evidence>
<name>A0ABW8KDC5_9GAMM</name>
<dbReference type="EMBL" id="JADIKL010000002">
    <property type="protein sequence ID" value="MFK2930130.1"/>
    <property type="molecule type" value="Genomic_DNA"/>
</dbReference>
<sequence>MKIKSFIFLSSLSLLTAYAPLAFSAGAPGDEAVVGTPAPGSKFAKIQVGMYSKEVMDLIGAPNDQKTYMTGKAWIPFHFGSDNSRTEFHYKGEGTLTFANGGVGNLGSMKLIKITVDTAESGYIH</sequence>
<protein>
    <recommendedName>
        <fullName evidence="4">SmpA / OmlA family protein</fullName>
    </recommendedName>
</protein>
<evidence type="ECO:0000313" key="3">
    <source>
        <dbReference type="Proteomes" id="UP001620397"/>
    </source>
</evidence>
<organism evidence="2 3">
    <name type="scientific">Dyella agri</name>
    <dbReference type="NCBI Taxonomy" id="1926869"/>
    <lineage>
        <taxon>Bacteria</taxon>
        <taxon>Pseudomonadati</taxon>
        <taxon>Pseudomonadota</taxon>
        <taxon>Gammaproteobacteria</taxon>
        <taxon>Lysobacterales</taxon>
        <taxon>Rhodanobacteraceae</taxon>
        <taxon>Dyella</taxon>
    </lineage>
</organism>
<gene>
    <name evidence="2" type="ORF">ISP14_04920</name>
</gene>